<reference evidence="3" key="1">
    <citation type="journal article" date="2021" name="Cell">
        <title>Tracing the genetic footprints of vertebrate landing in non-teleost ray-finned fishes.</title>
        <authorList>
            <person name="Bi X."/>
            <person name="Wang K."/>
            <person name="Yang L."/>
            <person name="Pan H."/>
            <person name="Jiang H."/>
            <person name="Wei Q."/>
            <person name="Fang M."/>
            <person name="Yu H."/>
            <person name="Zhu C."/>
            <person name="Cai Y."/>
            <person name="He Y."/>
            <person name="Gan X."/>
            <person name="Zeng H."/>
            <person name="Yu D."/>
            <person name="Zhu Y."/>
            <person name="Jiang H."/>
            <person name="Qiu Q."/>
            <person name="Yang H."/>
            <person name="Zhang Y.E."/>
            <person name="Wang W."/>
            <person name="Zhu M."/>
            <person name="He S."/>
            <person name="Zhang G."/>
        </authorList>
    </citation>
    <scope>NUCLEOTIDE SEQUENCE</scope>
    <source>
        <strain evidence="3">Allg_001</strain>
    </source>
</reference>
<dbReference type="InterPro" id="IPR044926">
    <property type="entry name" value="RGS_subdomain_2"/>
</dbReference>
<keyword evidence="4" id="KW-1185">Reference proteome</keyword>
<dbReference type="InterPro" id="IPR046995">
    <property type="entry name" value="RGS10/12/14-like"/>
</dbReference>
<dbReference type="GO" id="GO:0005096">
    <property type="term" value="F:GTPase activator activity"/>
    <property type="evidence" value="ECO:0007669"/>
    <property type="project" value="UniProtKB-KW"/>
</dbReference>
<feature type="domain" description="RGS" evidence="2">
    <location>
        <begin position="81"/>
        <end position="194"/>
    </location>
</feature>
<name>A0A8J7P2M9_ATRSP</name>
<keyword evidence="1" id="KW-0343">GTPase activation</keyword>
<dbReference type="InterPro" id="IPR024066">
    <property type="entry name" value="RGS_subdom1/3"/>
</dbReference>
<dbReference type="InterPro" id="IPR016137">
    <property type="entry name" value="RGS"/>
</dbReference>
<feature type="non-terminal residue" evidence="3">
    <location>
        <position position="218"/>
    </location>
</feature>
<dbReference type="Proteomes" id="UP000736164">
    <property type="component" value="Unassembled WGS sequence"/>
</dbReference>
<dbReference type="PANTHER" id="PTHR45945">
    <property type="entry name" value="REGULATOR OF G-PROTEIN SIGNALING LOCO"/>
    <property type="match status" value="1"/>
</dbReference>
<comment type="caution">
    <text evidence="3">The sequence shown here is derived from an EMBL/GenBank/DDBJ whole genome shotgun (WGS) entry which is preliminary data.</text>
</comment>
<dbReference type="GO" id="GO:0005737">
    <property type="term" value="C:cytoplasm"/>
    <property type="evidence" value="ECO:0007669"/>
    <property type="project" value="TreeGrafter"/>
</dbReference>
<dbReference type="GO" id="GO:0008277">
    <property type="term" value="P:regulation of G protein-coupled receptor signaling pathway"/>
    <property type="evidence" value="ECO:0007669"/>
    <property type="project" value="TreeGrafter"/>
</dbReference>
<dbReference type="AlphaFoldDB" id="A0A8J7P2M9"/>
<dbReference type="GO" id="GO:0005886">
    <property type="term" value="C:plasma membrane"/>
    <property type="evidence" value="ECO:0007669"/>
    <property type="project" value="TreeGrafter"/>
</dbReference>
<dbReference type="SMART" id="SM00315">
    <property type="entry name" value="RGS"/>
    <property type="match status" value="1"/>
</dbReference>
<feature type="non-terminal residue" evidence="3">
    <location>
        <position position="1"/>
    </location>
</feature>
<proteinExistence type="predicted"/>
<evidence type="ECO:0000256" key="1">
    <source>
        <dbReference type="ARBA" id="ARBA00022468"/>
    </source>
</evidence>
<sequence>MRQRKLLLPGREKGRGFQKATSEFEKVAGETQRCPCCQRRMFNRAVSRLSRKRPPSEIQDINVFASTSQQCVTGAVKWSISLENLLEDPEGVRKFREFLKKEFSEENVLFWLACEEFKKIQDMQKLRDKAKYIYATYLSSTSTTQVNVEGQSKLNESMLDQAHPLMFEKLQEQIFNLMKFDSYKRFLRSDIFLKENGQKVSSGSEETVAKRASIVYNT</sequence>
<accession>A0A8J7P2M9</accession>
<dbReference type="InterPro" id="IPR036305">
    <property type="entry name" value="RGS_sf"/>
</dbReference>
<protein>
    <submittedName>
        <fullName evidence="3">RGS10 protein</fullName>
    </submittedName>
</protein>
<dbReference type="Gene3D" id="1.10.167.10">
    <property type="entry name" value="Regulator of G-protein Signalling 4, domain 2"/>
    <property type="match status" value="1"/>
</dbReference>
<dbReference type="SUPFAM" id="SSF48097">
    <property type="entry name" value="Regulator of G-protein signaling, RGS"/>
    <property type="match status" value="1"/>
</dbReference>
<dbReference type="EMBL" id="JAAWVO010070603">
    <property type="protein sequence ID" value="MBN3324389.1"/>
    <property type="molecule type" value="Genomic_DNA"/>
</dbReference>
<dbReference type="GO" id="GO:0005634">
    <property type="term" value="C:nucleus"/>
    <property type="evidence" value="ECO:0007669"/>
    <property type="project" value="TreeGrafter"/>
</dbReference>
<gene>
    <name evidence="3" type="primary">Rgs10</name>
    <name evidence="3" type="ORF">GTO95_0012814</name>
</gene>
<dbReference type="PRINTS" id="PR01301">
    <property type="entry name" value="RGSPROTEIN"/>
</dbReference>
<evidence type="ECO:0000259" key="2">
    <source>
        <dbReference type="PROSITE" id="PS50132"/>
    </source>
</evidence>
<dbReference type="PANTHER" id="PTHR45945:SF3">
    <property type="entry name" value="REGULATOR OF G-PROTEIN SIGNALING LOCO"/>
    <property type="match status" value="1"/>
</dbReference>
<evidence type="ECO:0000313" key="3">
    <source>
        <dbReference type="EMBL" id="MBN3324389.1"/>
    </source>
</evidence>
<dbReference type="FunFam" id="1.10.167.10:FF:000001">
    <property type="entry name" value="Putative regulator of g-protein signaling 12"/>
    <property type="match status" value="1"/>
</dbReference>
<dbReference type="Pfam" id="PF00615">
    <property type="entry name" value="RGS"/>
    <property type="match status" value="1"/>
</dbReference>
<dbReference type="PROSITE" id="PS50132">
    <property type="entry name" value="RGS"/>
    <property type="match status" value="1"/>
</dbReference>
<organism evidence="3 4">
    <name type="scientific">Atractosteus spatula</name>
    <name type="common">Alligator gar</name>
    <name type="synonym">Lepisosteus spatula</name>
    <dbReference type="NCBI Taxonomy" id="7917"/>
    <lineage>
        <taxon>Eukaryota</taxon>
        <taxon>Metazoa</taxon>
        <taxon>Chordata</taxon>
        <taxon>Craniata</taxon>
        <taxon>Vertebrata</taxon>
        <taxon>Euteleostomi</taxon>
        <taxon>Actinopterygii</taxon>
        <taxon>Neopterygii</taxon>
        <taxon>Holostei</taxon>
        <taxon>Semionotiformes</taxon>
        <taxon>Lepisosteidae</taxon>
        <taxon>Atractosteus</taxon>
    </lineage>
</organism>
<evidence type="ECO:0000313" key="4">
    <source>
        <dbReference type="Proteomes" id="UP000736164"/>
    </source>
</evidence>
<dbReference type="Gene3D" id="1.10.196.10">
    <property type="match status" value="1"/>
</dbReference>